<dbReference type="InterPro" id="IPR026444">
    <property type="entry name" value="Secre_tail"/>
</dbReference>
<proteinExistence type="predicted"/>
<dbReference type="Proteomes" id="UP000294155">
    <property type="component" value="Unassembled WGS sequence"/>
</dbReference>
<accession>A0A4Q5LFT4</accession>
<dbReference type="RefSeq" id="WP_129919887.1">
    <property type="nucleotide sequence ID" value="NZ_SEWE01000006.1"/>
</dbReference>
<keyword evidence="1" id="KW-0812">Transmembrane</keyword>
<reference evidence="3 4" key="1">
    <citation type="submission" date="2019-02" db="EMBL/GenBank/DDBJ databases">
        <title>Bacterial novel species isolated from soil.</title>
        <authorList>
            <person name="Jung H.-Y."/>
        </authorList>
    </citation>
    <scope>NUCLEOTIDE SEQUENCE [LARGE SCALE GENOMIC DNA]</scope>
    <source>
        <strain evidence="3 4">1-3-3-3</strain>
    </source>
</reference>
<evidence type="ECO:0000313" key="4">
    <source>
        <dbReference type="Proteomes" id="UP000294155"/>
    </source>
</evidence>
<protein>
    <submittedName>
        <fullName evidence="3">T9SS type A sorting domain-containing protein</fullName>
    </submittedName>
</protein>
<feature type="chain" id="PRO_5020261170" evidence="2">
    <location>
        <begin position="20"/>
        <end position="959"/>
    </location>
</feature>
<organism evidence="3 4">
    <name type="scientific">Hymenobacter persicinus</name>
    <dbReference type="NCBI Taxonomy" id="2025506"/>
    <lineage>
        <taxon>Bacteria</taxon>
        <taxon>Pseudomonadati</taxon>
        <taxon>Bacteroidota</taxon>
        <taxon>Cytophagia</taxon>
        <taxon>Cytophagales</taxon>
        <taxon>Hymenobacteraceae</taxon>
        <taxon>Hymenobacter</taxon>
    </lineage>
</organism>
<dbReference type="InterPro" id="IPR015943">
    <property type="entry name" value="WD40/YVTN_repeat-like_dom_sf"/>
</dbReference>
<dbReference type="AlphaFoldDB" id="A0A4Q5LFT4"/>
<evidence type="ECO:0000313" key="3">
    <source>
        <dbReference type="EMBL" id="RYU82395.1"/>
    </source>
</evidence>
<feature type="transmembrane region" description="Helical" evidence="1">
    <location>
        <begin position="928"/>
        <end position="949"/>
    </location>
</feature>
<dbReference type="SUPFAM" id="SSF75011">
    <property type="entry name" value="3-carboxy-cis,cis-mucoante lactonizing enzyme"/>
    <property type="match status" value="1"/>
</dbReference>
<dbReference type="OrthoDB" id="1493708at2"/>
<name>A0A4Q5LFT4_9BACT</name>
<evidence type="ECO:0000256" key="2">
    <source>
        <dbReference type="SAM" id="SignalP"/>
    </source>
</evidence>
<feature type="signal peptide" evidence="2">
    <location>
        <begin position="1"/>
        <end position="19"/>
    </location>
</feature>
<gene>
    <name evidence="3" type="ORF">EWM57_04210</name>
</gene>
<sequence>MKHWFTLFWCCLLSFGAAAQQESRNWYFGNNAGLTFTNGVPAAVSGARVGYESTAAVSDAAGRLLFYTNSVDVWDRNHQPMLNGQNIGGHESAAQGAVIVRHPGNASQYFIFVTDGCDNYLTGGLKYALVDMTRQKRAGAVVSRGNQLLGLPVAEKVTAVRHHNGRDTWIIVHGWETNAFYAYLLSPTGIAETPVISTVGSVHKGGSGAFHNANAVGYMKASADGSRLALAKRDSNFELFDFDNATGQLANPITLPQFYRSYGVEFSADGAYLYGSTLNGNCIYQFDLRAATPAALVASATLVGSSAGYGFAGALQRGPDDRIYVALYNSHYIGVIGRPSEPGTACAYQNEGVPLGEMVSQLGLPNFPNAFALNEWTGAASTAYADPGNWLNEVVPGAQDDVVIRAEAGRMPVLESAAAARNFTVEPGASMTNNGTLTLRGNLRNEGRFAGDGTLVSAGEGLHRFGGNLLTLGSLTVEHPAEVQLTGPVRLRQVLTLDGNLRTNDHALTLVADAAGSALVVNQRGAVTGSVTVQRYLPAAAGTGAAVYHLATPVQHPPLASLASTATAPSIFTYNGSTATDFSSGWQVSAPAATLVGGQGYSVSLPAQTVSFVGELNNGSYAATGLSRSAGPQAGWWLLGNPYPAPILWDKTLAGAVGLDDAVYVFNPAGPFPGSYSSYVRGVGVNGGRNSLALGQSFFVRTSRPGTSGSLTFANGARQTTYDAPAAPPDARTRLQLELQGGAGTDEVAVYFEEQASAGFDSGFDAYKLAGTNPLLISVPVGAEQLAIQGLASLQSQDVPVPLLVRLPQAGRYTLRARQLLNLPAGSVAYLLDAETGLKVDLRQQPAYTFAAATAGASRRFSLLFTGRQTLAVSGPDQDFSLFPNPAEGEAWLQLPPGLARKGVVVTLYNTLGQAVREYKLSPTASDVVSLSLIGLIEGIYVVQVLTALGKMNRRLRVR</sequence>
<keyword evidence="1" id="KW-0472">Membrane</keyword>
<keyword evidence="4" id="KW-1185">Reference proteome</keyword>
<evidence type="ECO:0000256" key="1">
    <source>
        <dbReference type="SAM" id="Phobius"/>
    </source>
</evidence>
<keyword evidence="1" id="KW-1133">Transmembrane helix</keyword>
<dbReference type="EMBL" id="SEWE01000006">
    <property type="protein sequence ID" value="RYU82395.1"/>
    <property type="molecule type" value="Genomic_DNA"/>
</dbReference>
<dbReference type="Gene3D" id="2.130.10.10">
    <property type="entry name" value="YVTN repeat-like/Quinoprotein amine dehydrogenase"/>
    <property type="match status" value="1"/>
</dbReference>
<comment type="caution">
    <text evidence="3">The sequence shown here is derived from an EMBL/GenBank/DDBJ whole genome shotgun (WGS) entry which is preliminary data.</text>
</comment>
<dbReference type="NCBIfam" id="TIGR04183">
    <property type="entry name" value="Por_Secre_tail"/>
    <property type="match status" value="1"/>
</dbReference>
<keyword evidence="2" id="KW-0732">Signal</keyword>